<name>A0A840VVM0_9ACTN</name>
<protein>
    <submittedName>
        <fullName evidence="1">Uncharacterized protein</fullName>
    </submittedName>
</protein>
<gene>
    <name evidence="1" type="ORF">HNR20_005172</name>
</gene>
<dbReference type="AlphaFoldDB" id="A0A840VVM0"/>
<comment type="caution">
    <text evidence="1">The sequence shown here is derived from an EMBL/GenBank/DDBJ whole genome shotgun (WGS) entry which is preliminary data.</text>
</comment>
<keyword evidence="2" id="KW-1185">Reference proteome</keyword>
<sequence length="106" mass="11577">MLDKPSTGCSNTFGVHSTGRSRDVFIGMDRNVDVMERSGKIAWNGGPIGEMRVQNGGDISTAAAPILRLARTGLPTSMLSIIRIRLTVTEKRRVGILAMHPQRMIK</sequence>
<organism evidence="1 2">
    <name type="scientific">Micromonospora parathelypteridis</name>
    <dbReference type="NCBI Taxonomy" id="1839617"/>
    <lineage>
        <taxon>Bacteria</taxon>
        <taxon>Bacillati</taxon>
        <taxon>Actinomycetota</taxon>
        <taxon>Actinomycetes</taxon>
        <taxon>Micromonosporales</taxon>
        <taxon>Micromonosporaceae</taxon>
        <taxon>Micromonospora</taxon>
    </lineage>
</organism>
<accession>A0A840VVM0</accession>
<dbReference type="RefSeq" id="WP_221309914.1">
    <property type="nucleotide sequence ID" value="NZ_BMNF01000004.1"/>
</dbReference>
<proteinExistence type="predicted"/>
<dbReference type="EMBL" id="JACHDP010000001">
    <property type="protein sequence ID" value="MBB5480667.1"/>
    <property type="molecule type" value="Genomic_DNA"/>
</dbReference>
<dbReference type="Proteomes" id="UP000586947">
    <property type="component" value="Unassembled WGS sequence"/>
</dbReference>
<reference evidence="1 2" key="1">
    <citation type="submission" date="2020-08" db="EMBL/GenBank/DDBJ databases">
        <title>Sequencing the genomes of 1000 actinobacteria strains.</title>
        <authorList>
            <person name="Klenk H.-P."/>
        </authorList>
    </citation>
    <scope>NUCLEOTIDE SEQUENCE [LARGE SCALE GENOMIC DNA]</scope>
    <source>
        <strain evidence="1 2">DSM 103125</strain>
    </source>
</reference>
<evidence type="ECO:0000313" key="2">
    <source>
        <dbReference type="Proteomes" id="UP000586947"/>
    </source>
</evidence>
<evidence type="ECO:0000313" key="1">
    <source>
        <dbReference type="EMBL" id="MBB5480667.1"/>
    </source>
</evidence>